<dbReference type="AlphaFoldDB" id="A0A4R6V864"/>
<dbReference type="SUPFAM" id="SSF48452">
    <property type="entry name" value="TPR-like"/>
    <property type="match status" value="1"/>
</dbReference>
<gene>
    <name evidence="2" type="ORF">EDC45_1279</name>
</gene>
<keyword evidence="1" id="KW-0732">Signal</keyword>
<name>A0A4R6V864_9PAST</name>
<reference evidence="2 3" key="1">
    <citation type="submission" date="2019-03" db="EMBL/GenBank/DDBJ databases">
        <title>Genomic Encyclopedia of Type Strains, Phase IV (KMG-IV): sequencing the most valuable type-strain genomes for metagenomic binning, comparative biology and taxonomic classification.</title>
        <authorList>
            <person name="Goeker M."/>
        </authorList>
    </citation>
    <scope>NUCLEOTIDE SEQUENCE [LARGE SCALE GENOMIC DNA]</scope>
    <source>
        <strain evidence="2 3">DSM 28403</strain>
    </source>
</reference>
<keyword evidence="3" id="KW-1185">Reference proteome</keyword>
<protein>
    <submittedName>
        <fullName evidence="2">Tight adherence protein D</fullName>
    </submittedName>
</protein>
<organism evidence="2 3">
    <name type="scientific">Mesocricetibacter intestinalis</name>
    <dbReference type="NCBI Taxonomy" id="1521930"/>
    <lineage>
        <taxon>Bacteria</taxon>
        <taxon>Pseudomonadati</taxon>
        <taxon>Pseudomonadota</taxon>
        <taxon>Gammaproteobacteria</taxon>
        <taxon>Pasteurellales</taxon>
        <taxon>Pasteurellaceae</taxon>
        <taxon>Mesocricetibacter</taxon>
    </lineage>
</organism>
<evidence type="ECO:0000313" key="2">
    <source>
        <dbReference type="EMBL" id="TDQ57632.1"/>
    </source>
</evidence>
<feature type="chain" id="PRO_5020417771" evidence="1">
    <location>
        <begin position="23"/>
        <end position="250"/>
    </location>
</feature>
<dbReference type="InterPro" id="IPR011990">
    <property type="entry name" value="TPR-like_helical_dom_sf"/>
</dbReference>
<evidence type="ECO:0000256" key="1">
    <source>
        <dbReference type="SAM" id="SignalP"/>
    </source>
</evidence>
<dbReference type="EMBL" id="SNYQ01000004">
    <property type="protein sequence ID" value="TDQ57632.1"/>
    <property type="molecule type" value="Genomic_DNA"/>
</dbReference>
<dbReference type="Gene3D" id="1.25.40.10">
    <property type="entry name" value="Tetratricopeptide repeat domain"/>
    <property type="match status" value="1"/>
</dbReference>
<dbReference type="OrthoDB" id="6480168at2"/>
<dbReference type="Proteomes" id="UP000295657">
    <property type="component" value="Unassembled WGS sequence"/>
</dbReference>
<comment type="caution">
    <text evidence="2">The sequence shown here is derived from an EMBL/GenBank/DDBJ whole genome shotgun (WGS) entry which is preliminary data.</text>
</comment>
<accession>A0A4R6V864</accession>
<dbReference type="RefSeq" id="WP_133544633.1">
    <property type="nucleotide sequence ID" value="NZ_SNYQ01000004.1"/>
</dbReference>
<feature type="signal peptide" evidence="1">
    <location>
        <begin position="1"/>
        <end position="22"/>
    </location>
</feature>
<dbReference type="PROSITE" id="PS51257">
    <property type="entry name" value="PROKAR_LIPOPROTEIN"/>
    <property type="match status" value="1"/>
</dbReference>
<proteinExistence type="predicted"/>
<evidence type="ECO:0000313" key="3">
    <source>
        <dbReference type="Proteomes" id="UP000295657"/>
    </source>
</evidence>
<sequence length="250" mass="27807">MFSKSVKKVLFLGFIISLSACSGLGKAPTQDSFSAKEKLYESTRNYGGLVSLYRDALKANDEPLTRYKLASSYYKKGDNKSSLLYLSPLLTAQNPLEEKAGVLQVRNLIQLQEYDKAISAANGLIGKYPKNGEIYNLRGISFAQVGRLANAKDDIIKARELFIDDVTAINNLAMLSIINGDYRNATEILLPQYLNGVKDPRLIHNLVFALVKNNDTDYALDIIRKERLNTSPEDLIASLKQAERILPIGE</sequence>